<evidence type="ECO:0000313" key="2">
    <source>
        <dbReference type="WBParaSite" id="PS1159_v2.g3759.t1"/>
    </source>
</evidence>
<evidence type="ECO:0000313" key="1">
    <source>
        <dbReference type="Proteomes" id="UP000887580"/>
    </source>
</evidence>
<proteinExistence type="predicted"/>
<accession>A0AC35GC00</accession>
<dbReference type="WBParaSite" id="PS1159_v2.g3759.t1">
    <property type="protein sequence ID" value="PS1159_v2.g3759.t1"/>
    <property type="gene ID" value="PS1159_v2.g3759"/>
</dbReference>
<protein>
    <submittedName>
        <fullName evidence="2">Pepsin inhibitor-3-like repeated domain-containing protein</fullName>
    </submittedName>
</protein>
<reference evidence="2" key="1">
    <citation type="submission" date="2022-11" db="UniProtKB">
        <authorList>
            <consortium name="WormBaseParasite"/>
        </authorList>
    </citation>
    <scope>IDENTIFICATION</scope>
</reference>
<name>A0AC35GC00_9BILA</name>
<dbReference type="Proteomes" id="UP000887580">
    <property type="component" value="Unplaced"/>
</dbReference>
<sequence length="542" mass="60235">MPITSRFYFSSICIIFSTLAFLVVAQFKEGIGYIGPACAVVEGNLYIHGLLMRPLNSSEISQFETYQDELEKLKKSPSTEANTHPVIPSFCNDMSDSTEIILKGCIVRDNRVFIKGKLVRPLNSLERETITKLLVSRSPAYTPHTLLFERKKREIKNEIESENDSESDPDATTTTTTKKPEENVAAIKDMQNDVANFLENILKVNSTVAKRFLPVAKMSPLLNELSEGAVNGGSKENTNEPHLREIRTAAAAADSIIPFNSFDNYNNNNNNNYFGINNQQPAFAFAGGNQQQQFIPAEQPFQHQLPQLHPLPNFEQPPFVFAEPEQQTQTQQQHFPSFHSYPSTTNNNFENAPAMVNNEPLTSAFLYNGNGQPIEIRGNIRPGDRIMMNGQSYIAVTMNQINPSQLSSMGNIFGSSQPTIQQPINTNYGSFVGSNNAGGSQTILPQTQQFWQPNNFNPFQTSPIISTSFGQNFGSQPKIRYHPGKGNSNADGNLEDGTSSPSEQNTPSLTQADLNAGMNIINQMPHQICTAHIVNPFWFLEK</sequence>
<organism evidence="1 2">
    <name type="scientific">Panagrolaimus sp. PS1159</name>
    <dbReference type="NCBI Taxonomy" id="55785"/>
    <lineage>
        <taxon>Eukaryota</taxon>
        <taxon>Metazoa</taxon>
        <taxon>Ecdysozoa</taxon>
        <taxon>Nematoda</taxon>
        <taxon>Chromadorea</taxon>
        <taxon>Rhabditida</taxon>
        <taxon>Tylenchina</taxon>
        <taxon>Panagrolaimomorpha</taxon>
        <taxon>Panagrolaimoidea</taxon>
        <taxon>Panagrolaimidae</taxon>
        <taxon>Panagrolaimus</taxon>
    </lineage>
</organism>